<dbReference type="SUPFAM" id="SSF50475">
    <property type="entry name" value="FMN-binding split barrel"/>
    <property type="match status" value="1"/>
</dbReference>
<dbReference type="HAMAP" id="MF_01629">
    <property type="entry name" value="PdxH"/>
    <property type="match status" value="1"/>
</dbReference>
<sequence length="231" mass="27048">MSSDFANIRAHYRDPSEIFDVKDLVSKDPIKQFDEWFQLARKNPGIKEPNAMCLSTATREGKPSSRMVLLKDFTDAGFSFFTNYASRKGEELAQNPQASLCFYWDVMSRQIRIDGKVVKIEREKSHEYFSKRPLKSRISAYISDQSKVIKDKQYLIDLQQQAMREFEPTQTVPTPENWGGYLLLPEEIEFWQGNDIRLHDRLRFRKLKEGEQLGEFAIQAENGWIIERLVP</sequence>
<dbReference type="GO" id="GO:0004733">
    <property type="term" value="F:pyridoxamine phosphate oxidase activity"/>
    <property type="evidence" value="ECO:0007669"/>
    <property type="project" value="UniProtKB-EC"/>
</dbReference>
<evidence type="ECO:0000313" key="14">
    <source>
        <dbReference type="EMBL" id="CAF1018827.1"/>
    </source>
</evidence>
<dbReference type="EMBL" id="CAJNOC010004362">
    <property type="protein sequence ID" value="CAF1018827.1"/>
    <property type="molecule type" value="Genomic_DNA"/>
</dbReference>
<comment type="cofactor">
    <cofactor evidence="1">
        <name>FMN</name>
        <dbReference type="ChEBI" id="CHEBI:58210"/>
    </cofactor>
</comment>
<dbReference type="Proteomes" id="UP000663879">
    <property type="component" value="Unassembled WGS sequence"/>
</dbReference>
<evidence type="ECO:0000256" key="9">
    <source>
        <dbReference type="ARBA" id="ARBA00022643"/>
    </source>
</evidence>
<dbReference type="UniPathway" id="UPA01068">
    <property type="reaction ID" value="UER00304"/>
</dbReference>
<comment type="similarity">
    <text evidence="5">Belongs to the pyridoxamine 5'-phosphate oxidase family.</text>
</comment>
<dbReference type="GO" id="GO:0010181">
    <property type="term" value="F:FMN binding"/>
    <property type="evidence" value="ECO:0007669"/>
    <property type="project" value="InterPro"/>
</dbReference>
<dbReference type="PANTHER" id="PTHR10851:SF0">
    <property type="entry name" value="PYRIDOXINE-5'-PHOSPHATE OXIDASE"/>
    <property type="match status" value="1"/>
</dbReference>
<evidence type="ECO:0000256" key="6">
    <source>
        <dbReference type="ARBA" id="ARBA00011738"/>
    </source>
</evidence>
<comment type="pathway">
    <text evidence="4">Cofactor metabolism; pyridoxal 5'-phosphate salvage; pyridoxal 5'-phosphate from pyridoxine 5'-phosphate: step 1/1.</text>
</comment>
<protein>
    <recommendedName>
        <fullName evidence="7">pyridoxal 5'-phosphate synthase</fullName>
        <ecNumber evidence="7">1.4.3.5</ecNumber>
    </recommendedName>
</protein>
<evidence type="ECO:0000256" key="1">
    <source>
        <dbReference type="ARBA" id="ARBA00001917"/>
    </source>
</evidence>
<gene>
    <name evidence="14" type="ORF">OXX778_LOCUS17272</name>
</gene>
<keyword evidence="8" id="KW-0285">Flavoprotein</keyword>
<evidence type="ECO:0000256" key="2">
    <source>
        <dbReference type="ARBA" id="ARBA00003691"/>
    </source>
</evidence>
<evidence type="ECO:0000313" key="15">
    <source>
        <dbReference type="Proteomes" id="UP000663879"/>
    </source>
</evidence>
<keyword evidence="10" id="KW-0560">Oxidoreductase</keyword>
<dbReference type="AlphaFoldDB" id="A0A814I9L8"/>
<dbReference type="FunFam" id="2.30.110.10:FF:000005">
    <property type="entry name" value="NAD(P)H-hydrate epimerase"/>
    <property type="match status" value="1"/>
</dbReference>
<evidence type="ECO:0000256" key="4">
    <source>
        <dbReference type="ARBA" id="ARBA00005037"/>
    </source>
</evidence>
<organism evidence="14 15">
    <name type="scientific">Brachionus calyciflorus</name>
    <dbReference type="NCBI Taxonomy" id="104777"/>
    <lineage>
        <taxon>Eukaryota</taxon>
        <taxon>Metazoa</taxon>
        <taxon>Spiralia</taxon>
        <taxon>Gnathifera</taxon>
        <taxon>Rotifera</taxon>
        <taxon>Eurotatoria</taxon>
        <taxon>Monogononta</taxon>
        <taxon>Pseudotrocha</taxon>
        <taxon>Ploima</taxon>
        <taxon>Brachionidae</taxon>
        <taxon>Brachionus</taxon>
    </lineage>
</organism>
<proteinExistence type="inferred from homology"/>
<evidence type="ECO:0000256" key="3">
    <source>
        <dbReference type="ARBA" id="ARBA00004738"/>
    </source>
</evidence>
<dbReference type="InterPro" id="IPR011576">
    <property type="entry name" value="Pyridox_Oxase_N"/>
</dbReference>
<evidence type="ECO:0000256" key="5">
    <source>
        <dbReference type="ARBA" id="ARBA00007301"/>
    </source>
</evidence>
<dbReference type="InterPro" id="IPR012349">
    <property type="entry name" value="Split_barrel_FMN-bd"/>
</dbReference>
<dbReference type="PROSITE" id="PS01064">
    <property type="entry name" value="PYRIDOX_OXIDASE"/>
    <property type="match status" value="1"/>
</dbReference>
<keyword evidence="9" id="KW-0288">FMN</keyword>
<dbReference type="GO" id="GO:0008615">
    <property type="term" value="P:pyridoxine biosynthetic process"/>
    <property type="evidence" value="ECO:0007669"/>
    <property type="project" value="UniProtKB-KW"/>
</dbReference>
<dbReference type="PIRSF" id="PIRSF000190">
    <property type="entry name" value="Pyd_amn-ph_oxd"/>
    <property type="match status" value="1"/>
</dbReference>
<dbReference type="Pfam" id="PF01243">
    <property type="entry name" value="PNPOx_N"/>
    <property type="match status" value="1"/>
</dbReference>
<reference evidence="14" key="1">
    <citation type="submission" date="2021-02" db="EMBL/GenBank/DDBJ databases">
        <authorList>
            <person name="Nowell W R."/>
        </authorList>
    </citation>
    <scope>NUCLEOTIDE SEQUENCE</scope>
    <source>
        <strain evidence="14">Ploen Becks lab</strain>
    </source>
</reference>
<dbReference type="NCBIfam" id="NF004231">
    <property type="entry name" value="PRK05679.1"/>
    <property type="match status" value="1"/>
</dbReference>
<feature type="domain" description="Pyridoxamine 5'-phosphate oxidase N-terminal" evidence="12">
    <location>
        <begin position="46"/>
        <end position="155"/>
    </location>
</feature>
<comment type="pathway">
    <text evidence="3">Cofactor metabolism; pyridoxal 5'-phosphate salvage; pyridoxal 5'-phosphate from pyridoxamine 5'-phosphate: step 1/1.</text>
</comment>
<dbReference type="EC" id="1.4.3.5" evidence="7"/>
<evidence type="ECO:0000256" key="8">
    <source>
        <dbReference type="ARBA" id="ARBA00022630"/>
    </source>
</evidence>
<keyword evidence="15" id="KW-1185">Reference proteome</keyword>
<evidence type="ECO:0000259" key="12">
    <source>
        <dbReference type="Pfam" id="PF01243"/>
    </source>
</evidence>
<comment type="caution">
    <text evidence="14">The sequence shown here is derived from an EMBL/GenBank/DDBJ whole genome shotgun (WGS) entry which is preliminary data.</text>
</comment>
<feature type="domain" description="Pyridoxine 5'-phosphate oxidase dimerisation C-terminal" evidence="13">
    <location>
        <begin position="178"/>
        <end position="231"/>
    </location>
</feature>
<dbReference type="OrthoDB" id="303614at2759"/>
<comment type="subunit">
    <text evidence="6">Homodimer.</text>
</comment>
<evidence type="ECO:0000259" key="13">
    <source>
        <dbReference type="Pfam" id="PF10590"/>
    </source>
</evidence>
<dbReference type="Gene3D" id="2.30.110.10">
    <property type="entry name" value="Electron Transport, Fmn-binding Protein, Chain A"/>
    <property type="match status" value="1"/>
</dbReference>
<name>A0A814I9L8_9BILA</name>
<evidence type="ECO:0000256" key="7">
    <source>
        <dbReference type="ARBA" id="ARBA00012801"/>
    </source>
</evidence>
<dbReference type="NCBIfam" id="TIGR00558">
    <property type="entry name" value="pdxH"/>
    <property type="match status" value="1"/>
</dbReference>
<dbReference type="InterPro" id="IPR019740">
    <property type="entry name" value="Pyridox_Oxase_CS"/>
</dbReference>
<keyword evidence="11" id="KW-0664">Pyridoxine biosynthesis</keyword>
<comment type="function">
    <text evidence="2">Catalyzes the oxidation of either pyridoxine 5'-phosphate (PNP) or pyridoxamine 5'-phosphate (PMP) into pyridoxal 5'-phosphate (PLP).</text>
</comment>
<dbReference type="InterPro" id="IPR000659">
    <property type="entry name" value="Pyridox_Oxase"/>
</dbReference>
<dbReference type="Pfam" id="PF10590">
    <property type="entry name" value="PNP_phzG_C"/>
    <property type="match status" value="1"/>
</dbReference>
<evidence type="ECO:0000256" key="10">
    <source>
        <dbReference type="ARBA" id="ARBA00023002"/>
    </source>
</evidence>
<evidence type="ECO:0000256" key="11">
    <source>
        <dbReference type="ARBA" id="ARBA00023096"/>
    </source>
</evidence>
<dbReference type="PANTHER" id="PTHR10851">
    <property type="entry name" value="PYRIDOXINE-5-PHOSPHATE OXIDASE"/>
    <property type="match status" value="1"/>
</dbReference>
<dbReference type="InterPro" id="IPR019576">
    <property type="entry name" value="Pyridoxamine_oxidase_dimer_C"/>
</dbReference>
<accession>A0A814I9L8</accession>